<name>A0A6A5V0N6_9PLEO</name>
<sequence length="472" mass="52827">MTSTHAESTHAHPPTPPDSTAEPVQEHSSLYYNTLFRNGLRLIGLQGADRRTATDVYCPEVRRSSLKGSCLVNHRDVVSCWKGINMKQAEEVLTWERIFGEALEVQISENVRRLVTTLPATDNDEFKLAHHVDIELEALVRSMVMLYFASRPDEQRERTWSMSEGDLPSFAYNFARTRDCFIHASPEPCVRIDLTFSLSSSSIVGEVYWQPPYIDFGDLPDGSIPEASLRPTHQSHYLGKPLGFTAYPDYMDTSLKLSLLTTKINMYFPEGVRFERTSRYCIQLQITPALPIQTFLPTTSPWAKGSYNVDVIDTWVDKYLDHLGGLSTTCIGEASVSALKSSITPSLTKSLFSPKALKSRAYTSTEGTSRVMPALRKNGSVKRVLFMSSAHKPMSPVQVPTRCDSPIGDLGMTHDGACDPRDDQDAIRRNYQEFVRRADVRARLRGTDEASEAEAFEGIFLESSEGVSEGSW</sequence>
<protein>
    <submittedName>
        <fullName evidence="2">Uncharacterized protein</fullName>
    </submittedName>
</protein>
<gene>
    <name evidence="2" type="ORF">BU23DRAFT_233863</name>
</gene>
<dbReference type="Proteomes" id="UP000800036">
    <property type="component" value="Unassembled WGS sequence"/>
</dbReference>
<dbReference type="OrthoDB" id="5330058at2759"/>
<feature type="region of interest" description="Disordered" evidence="1">
    <location>
        <begin position="1"/>
        <end position="24"/>
    </location>
</feature>
<dbReference type="EMBL" id="ML976706">
    <property type="protein sequence ID" value="KAF1969779.1"/>
    <property type="molecule type" value="Genomic_DNA"/>
</dbReference>
<keyword evidence="3" id="KW-1185">Reference proteome</keyword>
<reference evidence="2" key="1">
    <citation type="journal article" date="2020" name="Stud. Mycol.">
        <title>101 Dothideomycetes genomes: a test case for predicting lifestyles and emergence of pathogens.</title>
        <authorList>
            <person name="Haridas S."/>
            <person name="Albert R."/>
            <person name="Binder M."/>
            <person name="Bloem J."/>
            <person name="Labutti K."/>
            <person name="Salamov A."/>
            <person name="Andreopoulos B."/>
            <person name="Baker S."/>
            <person name="Barry K."/>
            <person name="Bills G."/>
            <person name="Bluhm B."/>
            <person name="Cannon C."/>
            <person name="Castanera R."/>
            <person name="Culley D."/>
            <person name="Daum C."/>
            <person name="Ezra D."/>
            <person name="Gonzalez J."/>
            <person name="Henrissat B."/>
            <person name="Kuo A."/>
            <person name="Liang C."/>
            <person name="Lipzen A."/>
            <person name="Lutzoni F."/>
            <person name="Magnuson J."/>
            <person name="Mondo S."/>
            <person name="Nolan M."/>
            <person name="Ohm R."/>
            <person name="Pangilinan J."/>
            <person name="Park H.-J."/>
            <person name="Ramirez L."/>
            <person name="Alfaro M."/>
            <person name="Sun H."/>
            <person name="Tritt A."/>
            <person name="Yoshinaga Y."/>
            <person name="Zwiers L.-H."/>
            <person name="Turgeon B."/>
            <person name="Goodwin S."/>
            <person name="Spatafora J."/>
            <person name="Crous P."/>
            <person name="Grigoriev I."/>
        </authorList>
    </citation>
    <scope>NUCLEOTIDE SEQUENCE</scope>
    <source>
        <strain evidence="2">CBS 107.79</strain>
    </source>
</reference>
<dbReference type="AlphaFoldDB" id="A0A6A5V0N6"/>
<proteinExistence type="predicted"/>
<accession>A0A6A5V0N6</accession>
<evidence type="ECO:0000313" key="3">
    <source>
        <dbReference type="Proteomes" id="UP000800036"/>
    </source>
</evidence>
<evidence type="ECO:0000256" key="1">
    <source>
        <dbReference type="SAM" id="MobiDB-lite"/>
    </source>
</evidence>
<organism evidence="2 3">
    <name type="scientific">Bimuria novae-zelandiae CBS 107.79</name>
    <dbReference type="NCBI Taxonomy" id="1447943"/>
    <lineage>
        <taxon>Eukaryota</taxon>
        <taxon>Fungi</taxon>
        <taxon>Dikarya</taxon>
        <taxon>Ascomycota</taxon>
        <taxon>Pezizomycotina</taxon>
        <taxon>Dothideomycetes</taxon>
        <taxon>Pleosporomycetidae</taxon>
        <taxon>Pleosporales</taxon>
        <taxon>Massarineae</taxon>
        <taxon>Didymosphaeriaceae</taxon>
        <taxon>Bimuria</taxon>
    </lineage>
</organism>
<evidence type="ECO:0000313" key="2">
    <source>
        <dbReference type="EMBL" id="KAF1969779.1"/>
    </source>
</evidence>